<feature type="transmembrane region" description="Helical" evidence="1">
    <location>
        <begin position="36"/>
        <end position="59"/>
    </location>
</feature>
<comment type="caution">
    <text evidence="2">The sequence shown here is derived from an EMBL/GenBank/DDBJ whole genome shotgun (WGS) entry which is preliminary data.</text>
</comment>
<dbReference type="AlphaFoldDB" id="A0AA87ZVT1"/>
<keyword evidence="1" id="KW-0472">Membrane</keyword>
<dbReference type="EMBL" id="BTGU01000010">
    <property type="protein sequence ID" value="GMN39750.1"/>
    <property type="molecule type" value="Genomic_DNA"/>
</dbReference>
<evidence type="ECO:0000256" key="1">
    <source>
        <dbReference type="SAM" id="Phobius"/>
    </source>
</evidence>
<keyword evidence="1" id="KW-1133">Transmembrane helix</keyword>
<sequence length="125" mass="13700">MARRILGVKVTAGLGGLRFYEMEEGKGRGFGGTFRLSTLTVVIIFLPATFSFLIIMMVFPSSEFMICSSDLYLGDLALLSRAWCVLISGVSRYFPVLGLQTCAVPTMRQLFVPIVEGYDCTIVGP</sequence>
<evidence type="ECO:0000313" key="3">
    <source>
        <dbReference type="Proteomes" id="UP001187192"/>
    </source>
</evidence>
<reference evidence="2" key="1">
    <citation type="submission" date="2023-07" db="EMBL/GenBank/DDBJ databases">
        <title>draft genome sequence of fig (Ficus carica).</title>
        <authorList>
            <person name="Takahashi T."/>
            <person name="Nishimura K."/>
        </authorList>
    </citation>
    <scope>NUCLEOTIDE SEQUENCE</scope>
</reference>
<keyword evidence="3" id="KW-1185">Reference proteome</keyword>
<name>A0AA87ZVT1_FICCA</name>
<gene>
    <name evidence="2" type="ORF">TIFTF001_008974</name>
</gene>
<keyword evidence="1" id="KW-0812">Transmembrane</keyword>
<protein>
    <submittedName>
        <fullName evidence="2">Uncharacterized protein</fullName>
    </submittedName>
</protein>
<evidence type="ECO:0000313" key="2">
    <source>
        <dbReference type="EMBL" id="GMN39750.1"/>
    </source>
</evidence>
<organism evidence="2 3">
    <name type="scientific">Ficus carica</name>
    <name type="common">Common fig</name>
    <dbReference type="NCBI Taxonomy" id="3494"/>
    <lineage>
        <taxon>Eukaryota</taxon>
        <taxon>Viridiplantae</taxon>
        <taxon>Streptophyta</taxon>
        <taxon>Embryophyta</taxon>
        <taxon>Tracheophyta</taxon>
        <taxon>Spermatophyta</taxon>
        <taxon>Magnoliopsida</taxon>
        <taxon>eudicotyledons</taxon>
        <taxon>Gunneridae</taxon>
        <taxon>Pentapetalae</taxon>
        <taxon>rosids</taxon>
        <taxon>fabids</taxon>
        <taxon>Rosales</taxon>
        <taxon>Moraceae</taxon>
        <taxon>Ficeae</taxon>
        <taxon>Ficus</taxon>
    </lineage>
</organism>
<dbReference type="Proteomes" id="UP001187192">
    <property type="component" value="Unassembled WGS sequence"/>
</dbReference>
<proteinExistence type="predicted"/>
<accession>A0AA87ZVT1</accession>